<dbReference type="Gene3D" id="1.10.1650.10">
    <property type="match status" value="1"/>
</dbReference>
<comment type="similarity">
    <text evidence="1 4">Belongs to the eukaryotic ribosomal protein eL19 family.</text>
</comment>
<proteinExistence type="inferred from homology"/>
<comment type="caution">
    <text evidence="7">The sequence shown here is derived from an EMBL/GenBank/DDBJ whole genome shotgun (WGS) entry which is preliminary data.</text>
</comment>
<dbReference type="FunFam" id="1.10.1650.10:FF:000001">
    <property type="entry name" value="Ribosomal protein L19"/>
    <property type="match status" value="1"/>
</dbReference>
<dbReference type="HAMAP" id="MF_01475">
    <property type="entry name" value="Ribosomal_eL19"/>
    <property type="match status" value="1"/>
</dbReference>
<feature type="domain" description="Large ribosomal subunit protein eL19" evidence="6">
    <location>
        <begin position="2"/>
        <end position="139"/>
    </location>
</feature>
<dbReference type="GO" id="GO:0006412">
    <property type="term" value="P:translation"/>
    <property type="evidence" value="ECO:0007669"/>
    <property type="project" value="UniProtKB-UniRule"/>
</dbReference>
<organism evidence="7 8">
    <name type="scientific">Caldiarchaeum subterraneum</name>
    <dbReference type="NCBI Taxonomy" id="311458"/>
    <lineage>
        <taxon>Archaea</taxon>
        <taxon>Nitrososphaerota</taxon>
        <taxon>Candidatus Caldarchaeales</taxon>
        <taxon>Candidatus Caldarchaeaceae</taxon>
        <taxon>Candidatus Caldarchaeum</taxon>
    </lineage>
</organism>
<dbReference type="AlphaFoldDB" id="A0A832ZWB9"/>
<keyword evidence="2 4" id="KW-0689">Ribosomal protein</keyword>
<feature type="region of interest" description="Disordered" evidence="5">
    <location>
        <begin position="58"/>
        <end position="78"/>
    </location>
</feature>
<evidence type="ECO:0000256" key="5">
    <source>
        <dbReference type="SAM" id="MobiDB-lite"/>
    </source>
</evidence>
<evidence type="ECO:0000259" key="6">
    <source>
        <dbReference type="SMART" id="SM01416"/>
    </source>
</evidence>
<dbReference type="Proteomes" id="UP000608579">
    <property type="component" value="Unassembled WGS sequence"/>
</dbReference>
<dbReference type="SMART" id="SM01416">
    <property type="entry name" value="Ribosomal_L19e"/>
    <property type="match status" value="1"/>
</dbReference>
<dbReference type="InterPro" id="IPR057260">
    <property type="entry name" value="Ribosomal_L19e_C"/>
</dbReference>
<dbReference type="EMBL" id="DQVM01000113">
    <property type="protein sequence ID" value="HIQ30087.1"/>
    <property type="molecule type" value="Genomic_DNA"/>
</dbReference>
<comment type="function">
    <text evidence="4">Binds to the 23S rRNA.</text>
</comment>
<dbReference type="Pfam" id="PF25476">
    <property type="entry name" value="Ribosomal_L19e_C"/>
    <property type="match status" value="1"/>
</dbReference>
<dbReference type="Gene3D" id="1.10.1200.240">
    <property type="match status" value="1"/>
</dbReference>
<dbReference type="Pfam" id="PF01280">
    <property type="entry name" value="Ribosomal_L19e"/>
    <property type="match status" value="1"/>
</dbReference>
<keyword evidence="4" id="KW-0699">rRNA-binding</keyword>
<protein>
    <recommendedName>
        <fullName evidence="4">Large ribosomal subunit protein eL19</fullName>
    </recommendedName>
</protein>
<dbReference type="NCBIfam" id="NF006343">
    <property type="entry name" value="PRK08570.1"/>
    <property type="match status" value="1"/>
</dbReference>
<dbReference type="InterPro" id="IPR035970">
    <property type="entry name" value="60S_ribosomal_eL19_sf"/>
</dbReference>
<evidence type="ECO:0000256" key="2">
    <source>
        <dbReference type="ARBA" id="ARBA00022980"/>
    </source>
</evidence>
<reference evidence="7" key="1">
    <citation type="journal article" date="2020" name="ISME J.">
        <title>Gammaproteobacteria mediating utilization of methyl-, sulfur- and petroleum organic compounds in deep ocean hydrothermal plumes.</title>
        <authorList>
            <person name="Zhou Z."/>
            <person name="Liu Y."/>
            <person name="Pan J."/>
            <person name="Cron B.R."/>
            <person name="Toner B.M."/>
            <person name="Anantharaman K."/>
            <person name="Breier J.A."/>
            <person name="Dick G.J."/>
            <person name="Li M."/>
        </authorList>
    </citation>
    <scope>NUCLEOTIDE SEQUENCE</scope>
    <source>
        <strain evidence="7">SZUA-1515</strain>
    </source>
</reference>
<sequence>MKLEMQKRIAADLLKCGVSRVRFDPERLEDIESAITRREVEQLIHDGAIYKEPKKGVSRGRLRMRRRRRGPGSRKGGKYSIIPRKRRWINTVRPQRRYLKQLRDKGLLDHSSYRKLYLMVKAGSFKSVSSLKEYIKANKMLRKVVV</sequence>
<keyword evidence="4" id="KW-0694">RNA-binding</keyword>
<comment type="subunit">
    <text evidence="4">Part of the 50S ribosomal subunit.</text>
</comment>
<dbReference type="InterPro" id="IPR000196">
    <property type="entry name" value="Ribosomal_eL19_dom"/>
</dbReference>
<dbReference type="PANTHER" id="PTHR10722">
    <property type="entry name" value="60S RIBOSOMAL PROTEIN L19"/>
    <property type="match status" value="1"/>
</dbReference>
<dbReference type="InterPro" id="IPR057259">
    <property type="entry name" value="Ribosomal_L19e"/>
</dbReference>
<evidence type="ECO:0000256" key="3">
    <source>
        <dbReference type="ARBA" id="ARBA00023274"/>
    </source>
</evidence>
<name>A0A832ZWB9_CALS0</name>
<dbReference type="GO" id="GO:0070180">
    <property type="term" value="F:large ribosomal subunit rRNA binding"/>
    <property type="evidence" value="ECO:0007669"/>
    <property type="project" value="UniProtKB-UniRule"/>
</dbReference>
<dbReference type="InterPro" id="IPR039547">
    <property type="entry name" value="Ribosomal_eL19"/>
</dbReference>
<gene>
    <name evidence="4" type="primary">rpl19e</name>
    <name evidence="7" type="ORF">EYH45_05940</name>
</gene>
<evidence type="ECO:0000313" key="8">
    <source>
        <dbReference type="Proteomes" id="UP000608579"/>
    </source>
</evidence>
<dbReference type="SUPFAM" id="SSF48140">
    <property type="entry name" value="Ribosomal protein L19 (L19e)"/>
    <property type="match status" value="1"/>
</dbReference>
<dbReference type="InterPro" id="IPR015972">
    <property type="entry name" value="Ribosomal_eL19_dom1"/>
</dbReference>
<evidence type="ECO:0000256" key="1">
    <source>
        <dbReference type="ARBA" id="ARBA00011082"/>
    </source>
</evidence>
<evidence type="ECO:0000256" key="4">
    <source>
        <dbReference type="HAMAP-Rule" id="MF_01475"/>
    </source>
</evidence>
<dbReference type="GO" id="GO:0022625">
    <property type="term" value="C:cytosolic large ribosomal subunit"/>
    <property type="evidence" value="ECO:0007669"/>
    <property type="project" value="InterPro"/>
</dbReference>
<evidence type="ECO:0000313" key="7">
    <source>
        <dbReference type="EMBL" id="HIQ30087.1"/>
    </source>
</evidence>
<dbReference type="GO" id="GO:0003735">
    <property type="term" value="F:structural constituent of ribosome"/>
    <property type="evidence" value="ECO:0007669"/>
    <property type="project" value="InterPro"/>
</dbReference>
<keyword evidence="3 4" id="KW-0687">Ribonucleoprotein</keyword>
<accession>A0A832ZWB9</accession>